<evidence type="ECO:0000259" key="5">
    <source>
        <dbReference type="Pfam" id="PF00501"/>
    </source>
</evidence>
<reference evidence="7" key="1">
    <citation type="journal article" date="2011" name="PLoS Genet.">
        <title>The genome sequence of the leaf-cutter ant Atta cephalotes reveals insights into its obligate symbiotic lifestyle.</title>
        <authorList>
            <person name="Suen G."/>
            <person name="Teiling C."/>
            <person name="Li L."/>
            <person name="Holt C."/>
            <person name="Abouheif E."/>
            <person name="Bornberg-Bauer E."/>
            <person name="Bouffard P."/>
            <person name="Caldera E.J."/>
            <person name="Cash E."/>
            <person name="Cavanaugh A."/>
            <person name="Denas O."/>
            <person name="Elhaik E."/>
            <person name="Fave M.J."/>
            <person name="Gadau J."/>
            <person name="Gibson J.D."/>
            <person name="Graur D."/>
            <person name="Grubbs K.J."/>
            <person name="Hagen D.E."/>
            <person name="Harkins T.T."/>
            <person name="Helmkampf M."/>
            <person name="Hu H."/>
            <person name="Johnson B.R."/>
            <person name="Kim J."/>
            <person name="Marsh S.E."/>
            <person name="Moeller J.A."/>
            <person name="Munoz-Torres M.C."/>
            <person name="Murphy M.C."/>
            <person name="Naughton M.C."/>
            <person name="Nigam S."/>
            <person name="Overson R."/>
            <person name="Rajakumar R."/>
            <person name="Reese J.T."/>
            <person name="Scott J.J."/>
            <person name="Smith C.R."/>
            <person name="Tao S."/>
            <person name="Tsutsui N.D."/>
            <person name="Viljakainen L."/>
            <person name="Wissler L."/>
            <person name="Yandell M.D."/>
            <person name="Zimmer F."/>
            <person name="Taylor J."/>
            <person name="Slater S.C."/>
            <person name="Clifton S.W."/>
            <person name="Warren W.C."/>
            <person name="Elsik C.G."/>
            <person name="Smith C.D."/>
            <person name="Weinstock G.M."/>
            <person name="Gerardo N.M."/>
            <person name="Currie C.R."/>
        </authorList>
    </citation>
    <scope>NUCLEOTIDE SEQUENCE [LARGE SCALE GENOMIC DNA]</scope>
</reference>
<dbReference type="GO" id="GO:0016020">
    <property type="term" value="C:membrane"/>
    <property type="evidence" value="ECO:0007669"/>
    <property type="project" value="TreeGrafter"/>
</dbReference>
<evidence type="ECO:0000256" key="4">
    <source>
        <dbReference type="ARBA" id="ARBA00026121"/>
    </source>
</evidence>
<keyword evidence="2" id="KW-0276">Fatty acid metabolism</keyword>
<evidence type="ECO:0000313" key="7">
    <source>
        <dbReference type="Proteomes" id="UP000005205"/>
    </source>
</evidence>
<accession>A0A158NE33</accession>
<reference evidence="6" key="2">
    <citation type="submission" date="2016-04" db="UniProtKB">
        <authorList>
            <consortium name="EnsemblMetazoa"/>
        </authorList>
    </citation>
    <scope>IDENTIFICATION</scope>
</reference>
<dbReference type="SUPFAM" id="SSF56801">
    <property type="entry name" value="Acetyl-CoA synthetase-like"/>
    <property type="match status" value="2"/>
</dbReference>
<dbReference type="EMBL" id="ADTU01012718">
    <property type="status" value="NOT_ANNOTATED_CDS"/>
    <property type="molecule type" value="Genomic_DNA"/>
</dbReference>
<dbReference type="PANTHER" id="PTHR43272">
    <property type="entry name" value="LONG-CHAIN-FATTY-ACID--COA LIGASE"/>
    <property type="match status" value="1"/>
</dbReference>
<dbReference type="Pfam" id="PF23562">
    <property type="entry name" value="AMP-binding_C_3"/>
    <property type="match status" value="1"/>
</dbReference>
<evidence type="ECO:0000313" key="6">
    <source>
        <dbReference type="EnsemblMetazoa" id="XP_012055791.1"/>
    </source>
</evidence>
<evidence type="ECO:0000256" key="2">
    <source>
        <dbReference type="ARBA" id="ARBA00022832"/>
    </source>
</evidence>
<dbReference type="eggNOG" id="KOG1256">
    <property type="taxonomic scope" value="Eukaryota"/>
</dbReference>
<name>A0A158NE33_ATTCE</name>
<evidence type="ECO:0000256" key="1">
    <source>
        <dbReference type="ARBA" id="ARBA00022598"/>
    </source>
</evidence>
<dbReference type="InterPro" id="IPR042099">
    <property type="entry name" value="ANL_N_sf"/>
</dbReference>
<organism evidence="6 7">
    <name type="scientific">Atta cephalotes</name>
    <name type="common">Leafcutter ant</name>
    <dbReference type="NCBI Taxonomy" id="12957"/>
    <lineage>
        <taxon>Eukaryota</taxon>
        <taxon>Metazoa</taxon>
        <taxon>Ecdysozoa</taxon>
        <taxon>Arthropoda</taxon>
        <taxon>Hexapoda</taxon>
        <taxon>Insecta</taxon>
        <taxon>Pterygota</taxon>
        <taxon>Neoptera</taxon>
        <taxon>Endopterygota</taxon>
        <taxon>Hymenoptera</taxon>
        <taxon>Apocrita</taxon>
        <taxon>Aculeata</taxon>
        <taxon>Formicoidea</taxon>
        <taxon>Formicidae</taxon>
        <taxon>Myrmicinae</taxon>
        <taxon>Atta</taxon>
    </lineage>
</organism>
<gene>
    <name evidence="6" type="primary">105618868</name>
</gene>
<dbReference type="OrthoDB" id="3633556at2759"/>
<dbReference type="EC" id="6.2.1.3" evidence="4"/>
<evidence type="ECO:0000256" key="3">
    <source>
        <dbReference type="ARBA" id="ARBA00023098"/>
    </source>
</evidence>
<keyword evidence="3" id="KW-0443">Lipid metabolism</keyword>
<keyword evidence="1" id="KW-0436">Ligase</keyword>
<dbReference type="Proteomes" id="UP000005205">
    <property type="component" value="Unassembled WGS sequence"/>
</dbReference>
<dbReference type="GO" id="GO:0005783">
    <property type="term" value="C:endoplasmic reticulum"/>
    <property type="evidence" value="ECO:0007669"/>
    <property type="project" value="TreeGrafter"/>
</dbReference>
<keyword evidence="7" id="KW-1185">Reference proteome</keyword>
<dbReference type="PANTHER" id="PTHR43272:SF32">
    <property type="entry name" value="AMP-DEPENDENT SYNTHETASE_LIGASE DOMAIN-CONTAINING PROTEIN"/>
    <property type="match status" value="1"/>
</dbReference>
<proteinExistence type="predicted"/>
<dbReference type="STRING" id="12957.A0A158NE33"/>
<dbReference type="GO" id="GO:0004467">
    <property type="term" value="F:long-chain fatty acid-CoA ligase activity"/>
    <property type="evidence" value="ECO:0007669"/>
    <property type="project" value="UniProtKB-EC"/>
</dbReference>
<dbReference type="Pfam" id="PF00501">
    <property type="entry name" value="AMP-binding"/>
    <property type="match status" value="1"/>
</dbReference>
<dbReference type="Gene3D" id="3.40.50.12780">
    <property type="entry name" value="N-terminal domain of ligase-like"/>
    <property type="match status" value="1"/>
</dbReference>
<dbReference type="KEGG" id="acep:105618868"/>
<dbReference type="EnsemblMetazoa" id="XM_012200401.1">
    <property type="protein sequence ID" value="XP_012055791.1"/>
    <property type="gene ID" value="LOC105618868"/>
</dbReference>
<feature type="domain" description="AMP-dependent synthetase/ligase" evidence="5">
    <location>
        <begin position="57"/>
        <end position="282"/>
    </location>
</feature>
<dbReference type="InterPro" id="IPR000873">
    <property type="entry name" value="AMP-dep_synth/lig_dom"/>
</dbReference>
<dbReference type="EMBL" id="ADTU01012719">
    <property type="status" value="NOT_ANNOTATED_CDS"/>
    <property type="molecule type" value="Genomic_DNA"/>
</dbReference>
<sequence>MNQSAKYASFSETGLDGPDQVLFTDADTTCNADGRVRIKLDNEFNLYQPVSIPGVLTRTAKLYPDHIALVSRPDINGKRTTYTFQEYESTVRIVAKAFLKLGLERYHSVCIIGFNSPEWFITELATIYAGGIATGIYTTNSPEACQYCAEHSRANIIVVENEKHLRKILQIKHNLSYLKVIVQYDGKPTEKDILSWGDLLDIGKRESENKLSYVLKTIGINECCSLVYTSGTVGNPKAVMVNHDNLLFGIRALLLVLRIKEKSEVIVSYLPLSHIAAQFNTFTGRLKELIITSGGENVASYNIEQAILSELSYLSNAIVIGDQRKYLIVLVTLKSNMNEETGAPLDTLASDVLKWAQSIGSSAKTVTEVINSRDEAIYGEIDKAIKRANMQAISNAQKVQKFEILPHDFSIPTGELGPTLKLKKNVVQKMYADLIDKIYSK</sequence>
<dbReference type="AlphaFoldDB" id="A0A158NE33"/>
<dbReference type="InParanoid" id="A0A158NE33"/>
<dbReference type="FunCoup" id="A0A158NE33">
    <property type="interactions" value="59"/>
</dbReference>
<protein>
    <recommendedName>
        <fullName evidence="4">long-chain-fatty-acid--CoA ligase</fullName>
        <ecNumber evidence="4">6.2.1.3</ecNumber>
    </recommendedName>
</protein>